<reference evidence="10 11" key="1">
    <citation type="submission" date="2019-09" db="EMBL/GenBank/DDBJ databases">
        <title>Bird 10,000 Genomes (B10K) Project - Family phase.</title>
        <authorList>
            <person name="Zhang G."/>
        </authorList>
    </citation>
    <scope>NUCLEOTIDE SEQUENCE [LARGE SCALE GENOMIC DNA]</scope>
    <source>
        <strain evidence="10">B10K-DU-029-46</strain>
    </source>
</reference>
<dbReference type="Gene3D" id="1.10.150.50">
    <property type="entry name" value="Transcription Factor, Ets-1"/>
    <property type="match status" value="1"/>
</dbReference>
<proteinExistence type="predicted"/>
<evidence type="ECO:0000313" key="11">
    <source>
        <dbReference type="Proteomes" id="UP000582182"/>
    </source>
</evidence>
<dbReference type="CDD" id="cd09523">
    <property type="entry name" value="SAM_TAL"/>
    <property type="match status" value="1"/>
</dbReference>
<dbReference type="SUPFAM" id="SSF47769">
    <property type="entry name" value="SAM/Pointed domain"/>
    <property type="match status" value="1"/>
</dbReference>
<dbReference type="GO" id="GO:0008270">
    <property type="term" value="F:zinc ion binding"/>
    <property type="evidence" value="ECO:0007669"/>
    <property type="project" value="UniProtKB-KW"/>
</dbReference>
<gene>
    <name evidence="10" type="primary">Lrsam1</name>
    <name evidence="10" type="ORF">TURVEL_R06822</name>
</gene>
<evidence type="ECO:0000256" key="6">
    <source>
        <dbReference type="PROSITE-ProRule" id="PRU00175"/>
    </source>
</evidence>
<dbReference type="PANTHER" id="PTHR48051">
    <property type="match status" value="1"/>
</dbReference>
<comment type="caution">
    <text evidence="10">The sequence shown here is derived from an EMBL/GenBank/DDBJ whole genome shotgun (WGS) entry which is preliminary data.</text>
</comment>
<dbReference type="FunFam" id="3.80.10.10:FF:000174">
    <property type="entry name" value="E3 ubiquitin-protein ligase LRSAM1 isoform 1"/>
    <property type="match status" value="1"/>
</dbReference>
<dbReference type="InterPro" id="IPR050216">
    <property type="entry name" value="LRR_domain-containing"/>
</dbReference>
<dbReference type="SUPFAM" id="SSF57850">
    <property type="entry name" value="RING/U-box"/>
    <property type="match status" value="1"/>
</dbReference>
<dbReference type="SUPFAM" id="SSF52058">
    <property type="entry name" value="L domain-like"/>
    <property type="match status" value="1"/>
</dbReference>
<keyword evidence="5" id="KW-0862">Zinc</keyword>
<evidence type="ECO:0000259" key="9">
    <source>
        <dbReference type="PROSITE" id="PS50105"/>
    </source>
</evidence>
<dbReference type="Gene3D" id="3.30.40.10">
    <property type="entry name" value="Zinc/RING finger domain, C3HC4 (zinc finger)"/>
    <property type="match status" value="1"/>
</dbReference>
<dbReference type="Proteomes" id="UP000582182">
    <property type="component" value="Unassembled WGS sequence"/>
</dbReference>
<dbReference type="InterPro" id="IPR001611">
    <property type="entry name" value="Leu-rich_rpt"/>
</dbReference>
<dbReference type="AlphaFoldDB" id="A0A7L3L8Q2"/>
<dbReference type="EMBL" id="VZTY01009631">
    <property type="protein sequence ID" value="NXU50475.1"/>
    <property type="molecule type" value="Genomic_DNA"/>
</dbReference>
<keyword evidence="1" id="KW-0433">Leucine-rich repeat</keyword>
<evidence type="ECO:0000256" key="2">
    <source>
        <dbReference type="ARBA" id="ARBA00022723"/>
    </source>
</evidence>
<dbReference type="Gene3D" id="3.80.10.10">
    <property type="entry name" value="Ribonuclease Inhibitor"/>
    <property type="match status" value="1"/>
</dbReference>
<dbReference type="PROSITE" id="PS50105">
    <property type="entry name" value="SAM_DOMAIN"/>
    <property type="match status" value="1"/>
</dbReference>
<evidence type="ECO:0000256" key="7">
    <source>
        <dbReference type="SAM" id="Coils"/>
    </source>
</evidence>
<organism evidence="10 11">
    <name type="scientific">Turnix velox</name>
    <name type="common">Little buttonquail</name>
    <dbReference type="NCBI Taxonomy" id="2529409"/>
    <lineage>
        <taxon>Eukaryota</taxon>
        <taxon>Metazoa</taxon>
        <taxon>Chordata</taxon>
        <taxon>Craniata</taxon>
        <taxon>Vertebrata</taxon>
        <taxon>Euteleostomi</taxon>
        <taxon>Archelosauria</taxon>
        <taxon>Archosauria</taxon>
        <taxon>Dinosauria</taxon>
        <taxon>Saurischia</taxon>
        <taxon>Theropoda</taxon>
        <taxon>Coelurosauria</taxon>
        <taxon>Aves</taxon>
        <taxon>Neognathae</taxon>
        <taxon>Neoaves</taxon>
        <taxon>Charadriiformes</taxon>
        <taxon>Turnicidae</taxon>
        <taxon>Turnix</taxon>
    </lineage>
</organism>
<keyword evidence="10" id="KW-0436">Ligase</keyword>
<dbReference type="Pfam" id="PF00536">
    <property type="entry name" value="SAM_1"/>
    <property type="match status" value="1"/>
</dbReference>
<dbReference type="PROSITE" id="PS50089">
    <property type="entry name" value="ZF_RING_2"/>
    <property type="match status" value="1"/>
</dbReference>
<evidence type="ECO:0000256" key="1">
    <source>
        <dbReference type="ARBA" id="ARBA00022614"/>
    </source>
</evidence>
<dbReference type="PANTHER" id="PTHR48051:SF47">
    <property type="entry name" value="LEUCINE RICH REPEAT AND STERILE ALPHA MOTIF CONTAINING 1"/>
    <property type="match status" value="1"/>
</dbReference>
<dbReference type="GO" id="GO:0016874">
    <property type="term" value="F:ligase activity"/>
    <property type="evidence" value="ECO:0007669"/>
    <property type="project" value="UniProtKB-KW"/>
</dbReference>
<dbReference type="InterPro" id="IPR001841">
    <property type="entry name" value="Znf_RING"/>
</dbReference>
<dbReference type="InterPro" id="IPR001660">
    <property type="entry name" value="SAM"/>
</dbReference>
<dbReference type="PROSITE" id="PS51450">
    <property type="entry name" value="LRR"/>
    <property type="match status" value="1"/>
</dbReference>
<keyword evidence="7" id="KW-0175">Coiled coil</keyword>
<keyword evidence="3" id="KW-0677">Repeat</keyword>
<dbReference type="SMART" id="SM00369">
    <property type="entry name" value="LRR_TYP"/>
    <property type="match status" value="4"/>
</dbReference>
<dbReference type="SMART" id="SM00364">
    <property type="entry name" value="LRR_BAC"/>
    <property type="match status" value="3"/>
</dbReference>
<dbReference type="InterPro" id="IPR013083">
    <property type="entry name" value="Znf_RING/FYVE/PHD"/>
</dbReference>
<dbReference type="Pfam" id="PF13920">
    <property type="entry name" value="zf-C3HC4_3"/>
    <property type="match status" value="1"/>
</dbReference>
<feature type="non-terminal residue" evidence="10">
    <location>
        <position position="728"/>
    </location>
</feature>
<protein>
    <submittedName>
        <fullName evidence="10">LRSM1 ligase</fullName>
    </submittedName>
</protein>
<feature type="domain" description="SAM" evidence="9">
    <location>
        <begin position="572"/>
        <end position="632"/>
    </location>
</feature>
<feature type="coiled-coil region" evidence="7">
    <location>
        <begin position="468"/>
        <end position="546"/>
    </location>
</feature>
<dbReference type="InterPro" id="IPR013761">
    <property type="entry name" value="SAM/pointed_sf"/>
</dbReference>
<evidence type="ECO:0000259" key="8">
    <source>
        <dbReference type="PROSITE" id="PS50089"/>
    </source>
</evidence>
<accession>A0A7L3L8Q2</accession>
<dbReference type="SMART" id="SM00454">
    <property type="entry name" value="SAM"/>
    <property type="match status" value="1"/>
</dbReference>
<dbReference type="OrthoDB" id="1711136at2759"/>
<evidence type="ECO:0000256" key="4">
    <source>
        <dbReference type="ARBA" id="ARBA00022771"/>
    </source>
</evidence>
<feature type="domain" description="RING-type" evidence="8">
    <location>
        <begin position="680"/>
        <end position="715"/>
    </location>
</feature>
<evidence type="ECO:0000256" key="5">
    <source>
        <dbReference type="ARBA" id="ARBA00022833"/>
    </source>
</evidence>
<evidence type="ECO:0000256" key="3">
    <source>
        <dbReference type="ARBA" id="ARBA00022737"/>
    </source>
</evidence>
<sequence>MPLFFRKKKPSDDARKRLEYQMCLAKEAGADDILDISKCELSEVPYGVFSTCKVLQKKVLIIHTNNLISLVPKSCSLLSLITVKVLDLHNNQLASIPDDIGQLTSLQVLNLERNLLKCLPQSIGDLAQLQMLNVKANKLKELPATVSGLRSLRSLDISENALQELPRVLAHVRTLETLTLDASSMTYPSPDICRAGTESIQQFLCKECGIAYYPPMQYLLPMLENDGGGTSVDGVDTAVHKYLEEESEWQNKFLDYEKRKEKKMQEKLEFERRLDMGQREQALLIQQVNSQKDEILQTVKEDQMRLEEGLTKHQRYLEEERLKLLQQLKQAEQGIAGRVRKLLEDNQRQKQSADILKSLENERIRMEQLMAITQEETEHLRRREVASAMQQMLAESYKNKLIQMSYESRRQDLVNQACSSLAEMDQKFQQILAWQQLDQNKAVSQILQEIEMQKAAFEALQLKKDLMHRQIRNQIKLIETELLQLTQLELKRQELDTETLQGVIMEQRQALGYLLQQLLKEKKQREEELQQILLEMEARSETKQENYWLIQYQRLLNQKPLSLKLQEEGLERQLVKLLTELSAEQYMPVFAHHRISLQMLSTMTAGDLEKIGVMEAGLQRAILKRAQEILAVAKTIPELLRTVDAEVPSAPEPSAPFEEPLSPVVPRAPPLQWDEKKSECVICMEQETQMIFLPCGHVCCCQTCCEQVQTCPLCRKDITQRIRIFYSS</sequence>
<feature type="non-terminal residue" evidence="10">
    <location>
        <position position="1"/>
    </location>
</feature>
<keyword evidence="11" id="KW-1185">Reference proteome</keyword>
<dbReference type="Pfam" id="PF13855">
    <property type="entry name" value="LRR_8"/>
    <property type="match status" value="1"/>
</dbReference>
<keyword evidence="2" id="KW-0479">Metal-binding</keyword>
<name>A0A7L3L8Q2_9CHAR</name>
<dbReference type="InterPro" id="IPR003591">
    <property type="entry name" value="Leu-rich_rpt_typical-subtyp"/>
</dbReference>
<keyword evidence="4 6" id="KW-0863">Zinc-finger</keyword>
<dbReference type="InterPro" id="IPR032675">
    <property type="entry name" value="LRR_dom_sf"/>
</dbReference>
<dbReference type="GO" id="GO:0005737">
    <property type="term" value="C:cytoplasm"/>
    <property type="evidence" value="ECO:0007669"/>
    <property type="project" value="TreeGrafter"/>
</dbReference>
<evidence type="ECO:0000313" key="10">
    <source>
        <dbReference type="EMBL" id="NXU50475.1"/>
    </source>
</evidence>
<dbReference type="CDD" id="cd16515">
    <property type="entry name" value="RING-HC_LRSAM1"/>
    <property type="match status" value="1"/>
</dbReference>